<sequence>AVLEGVCRAESPDPQASCPTLSRQSSEDSGLWTSSSSTGGGDHQGSSSPEPPPSSPVPPSGDLSGQLTSEKLRQLDLINRNILADFARKLQDSDEEEQEAPGAFVRGRSHRKSGGKKGRKGAQTSRSSSRPGSGEHTPLSGSLSRAVGNATRDAWRELAGVTPSRRLLQLMRRLQDKFGDSEPSALDHVTYGRSPGVSAGTRAPLKGVFSGGLGAPPRPGRKAAPQLAVASNSEALVCSGGQTRILFNTANLQGLKADLLNNNGLSPDPLVCLGHSGVPSDQWTQLTLDDMTHQKNHPGVPTPVRPHRSKSRKRQNSPRGERVPLRPLDLPGKQTRDNSRTRELDNQFKRGGWERNSCGRTPNRQRDASLHGPVRDASRSRDMSKGNKEHKRDSSPSKVSPSGLPIPRGRDRTSRSQTNKGELPPPGKVSSLGPRGLSQPPPLKDTSSHSKTEMHRPSSHNPRARDKGLPNNKEINSSVSRFKNDVLAALSVKLLPNNNHLRTPPPVRKNQPFSTAGKVSKGKLLPKDGIDHSRKSKSVTRENGIYHESKGYNSGLESEPDICKLSDDLRKMSTDSSSSGVSGSSYEGPLSLDEEDILEVIDNKIILDSRDSELNLNQRNLNRTTVNGSNSNYNINSDLINGYNSYDNQLYNSECKNQPMSKNIKKTNPRNKTNNTTNNVGSGGYSPHAHLHTQNNPNTYSPKPRPRTTKPTSQGPKIATHRSGPGRGVDRDSSTCEESDFEKKDSPKRGRVKSIKCSKKKGTVAVLINRYDNPDTQVLTKQIKKLTSSRMSILRPNKNKRPECPVAQAPVFKVPQPPSATVIIGRGNGGQSSGSNKENKKHRSRVHLGTSEASPSVNQRGARKPLKEEVPSVKATTISIPMGPMHQASPSPKKKLLKDNITPGSKAAKAPKSIPHKPVTSKGLNSPRPRSGSRLIRKETFRITRGSTGSGELSGTQIKPSLRLRYLMQRAQSTSNSDDSAEHSAGEEKIL</sequence>
<feature type="region of interest" description="Disordered" evidence="1">
    <location>
        <begin position="90"/>
        <end position="146"/>
    </location>
</feature>
<feature type="compositionally biased region" description="Polar residues" evidence="1">
    <location>
        <begin position="945"/>
        <end position="959"/>
    </location>
</feature>
<feature type="compositionally biased region" description="Pro residues" evidence="1">
    <location>
        <begin position="49"/>
        <end position="59"/>
    </location>
</feature>
<feature type="compositionally biased region" description="Low complexity" evidence="1">
    <location>
        <begin position="670"/>
        <end position="679"/>
    </location>
</feature>
<feature type="region of interest" description="Disordered" evidence="1">
    <location>
        <begin position="570"/>
        <end position="589"/>
    </location>
</feature>
<name>A0AAV2S710_MEGNR</name>
<dbReference type="Proteomes" id="UP001497623">
    <property type="component" value="Unassembled WGS sequence"/>
</dbReference>
<feature type="compositionally biased region" description="Basic and acidic residues" evidence="1">
    <location>
        <begin position="446"/>
        <end position="456"/>
    </location>
</feature>
<gene>
    <name evidence="2" type="ORF">MNOR_LOCUS33965</name>
</gene>
<feature type="compositionally biased region" description="Basic residues" evidence="1">
    <location>
        <begin position="749"/>
        <end position="758"/>
    </location>
</feature>
<feature type="non-terminal residue" evidence="2">
    <location>
        <position position="1"/>
    </location>
</feature>
<feature type="region of interest" description="Disordered" evidence="1">
    <location>
        <begin position="1"/>
        <end position="72"/>
    </location>
</feature>
<feature type="compositionally biased region" description="Polar residues" evidence="1">
    <location>
        <begin position="122"/>
        <end position="131"/>
    </location>
</feature>
<accession>A0AAV2S710</accession>
<organism evidence="2 3">
    <name type="scientific">Meganyctiphanes norvegica</name>
    <name type="common">Northern krill</name>
    <name type="synonym">Thysanopoda norvegica</name>
    <dbReference type="NCBI Taxonomy" id="48144"/>
    <lineage>
        <taxon>Eukaryota</taxon>
        <taxon>Metazoa</taxon>
        <taxon>Ecdysozoa</taxon>
        <taxon>Arthropoda</taxon>
        <taxon>Crustacea</taxon>
        <taxon>Multicrustacea</taxon>
        <taxon>Malacostraca</taxon>
        <taxon>Eumalacostraca</taxon>
        <taxon>Eucarida</taxon>
        <taxon>Euphausiacea</taxon>
        <taxon>Euphausiidae</taxon>
        <taxon>Meganyctiphanes</taxon>
    </lineage>
</organism>
<evidence type="ECO:0000313" key="2">
    <source>
        <dbReference type="EMBL" id="CAL4170176.1"/>
    </source>
</evidence>
<feature type="compositionally biased region" description="Low complexity" evidence="1">
    <location>
        <begin position="27"/>
        <end position="37"/>
    </location>
</feature>
<feature type="compositionally biased region" description="Basic and acidic residues" evidence="1">
    <location>
        <begin position="364"/>
        <end position="395"/>
    </location>
</feature>
<comment type="caution">
    <text evidence="2">The sequence shown here is derived from an EMBL/GenBank/DDBJ whole genome shotgun (WGS) entry which is preliminary data.</text>
</comment>
<feature type="region of interest" description="Disordered" evidence="1">
    <location>
        <begin position="824"/>
        <end position="991"/>
    </location>
</feature>
<feature type="non-terminal residue" evidence="2">
    <location>
        <position position="991"/>
    </location>
</feature>
<keyword evidence="3" id="KW-1185">Reference proteome</keyword>
<feature type="region of interest" description="Disordered" evidence="1">
    <location>
        <begin position="651"/>
        <end position="758"/>
    </location>
</feature>
<feature type="region of interest" description="Disordered" evidence="1">
    <location>
        <begin position="497"/>
        <end position="559"/>
    </location>
</feature>
<feature type="compositionally biased region" description="Basic and acidic residues" evidence="1">
    <location>
        <begin position="980"/>
        <end position="991"/>
    </location>
</feature>
<feature type="compositionally biased region" description="Low complexity" evidence="1">
    <location>
        <begin position="576"/>
        <end position="585"/>
    </location>
</feature>
<feature type="compositionally biased region" description="Polar residues" evidence="1">
    <location>
        <begin position="651"/>
        <end position="661"/>
    </location>
</feature>
<proteinExistence type="predicted"/>
<dbReference type="EMBL" id="CAXKWB010050666">
    <property type="protein sequence ID" value="CAL4170176.1"/>
    <property type="molecule type" value="Genomic_DNA"/>
</dbReference>
<reference evidence="2 3" key="1">
    <citation type="submission" date="2024-05" db="EMBL/GenBank/DDBJ databases">
        <authorList>
            <person name="Wallberg A."/>
        </authorList>
    </citation>
    <scope>NUCLEOTIDE SEQUENCE [LARGE SCALE GENOMIC DNA]</scope>
</reference>
<protein>
    <submittedName>
        <fullName evidence="2">Uncharacterized protein</fullName>
    </submittedName>
</protein>
<evidence type="ECO:0000313" key="3">
    <source>
        <dbReference type="Proteomes" id="UP001497623"/>
    </source>
</evidence>
<feature type="compositionally biased region" description="Basic and acidic residues" evidence="1">
    <location>
        <begin position="334"/>
        <end position="353"/>
    </location>
</feature>
<feature type="compositionally biased region" description="Basic residues" evidence="1">
    <location>
        <begin position="305"/>
        <end position="316"/>
    </location>
</feature>
<feature type="region of interest" description="Disordered" evidence="1">
    <location>
        <begin position="292"/>
        <end position="477"/>
    </location>
</feature>
<evidence type="ECO:0000256" key="1">
    <source>
        <dbReference type="SAM" id="MobiDB-lite"/>
    </source>
</evidence>
<feature type="compositionally biased region" description="Basic residues" evidence="1">
    <location>
        <begin position="107"/>
        <end position="120"/>
    </location>
</feature>
<feature type="compositionally biased region" description="Polar residues" evidence="1">
    <location>
        <begin position="692"/>
        <end position="701"/>
    </location>
</feature>
<dbReference type="AlphaFoldDB" id="A0AAV2S710"/>